<dbReference type="EMBL" id="DVOR01000027">
    <property type="protein sequence ID" value="HIV08636.1"/>
    <property type="molecule type" value="Genomic_DNA"/>
</dbReference>
<name>A0A9D1T261_9BACT</name>
<sequence>IEDGTFAPAAYDKARLRVQAVVQAPSTSAVRYSRNKHNVPDEYHVILTARLYVFDAKTGATYVNGKPIAAVDSALTREDYQTGIQDALPRVSRRLAQVILTELHSLDLPQE</sequence>
<reference evidence="1" key="1">
    <citation type="submission" date="2020-10" db="EMBL/GenBank/DDBJ databases">
        <authorList>
            <person name="Gilroy R."/>
        </authorList>
    </citation>
    <scope>NUCLEOTIDE SEQUENCE</scope>
    <source>
        <strain evidence="1">35461</strain>
    </source>
</reference>
<proteinExistence type="predicted"/>
<comment type="caution">
    <text evidence="1">The sequence shown here is derived from an EMBL/GenBank/DDBJ whole genome shotgun (WGS) entry which is preliminary data.</text>
</comment>
<dbReference type="AlphaFoldDB" id="A0A9D1T261"/>
<dbReference type="Proteomes" id="UP000886845">
    <property type="component" value="Unassembled WGS sequence"/>
</dbReference>
<gene>
    <name evidence="1" type="ORF">IAC79_00785</name>
</gene>
<evidence type="ECO:0000313" key="2">
    <source>
        <dbReference type="Proteomes" id="UP000886845"/>
    </source>
</evidence>
<reference evidence="1" key="2">
    <citation type="journal article" date="2021" name="PeerJ">
        <title>Extensive microbial diversity within the chicken gut microbiome revealed by metagenomics and culture.</title>
        <authorList>
            <person name="Gilroy R."/>
            <person name="Ravi A."/>
            <person name="Getino M."/>
            <person name="Pursley I."/>
            <person name="Horton D.L."/>
            <person name="Alikhan N.F."/>
            <person name="Baker D."/>
            <person name="Gharbi K."/>
            <person name="Hall N."/>
            <person name="Watson M."/>
            <person name="Adriaenssens E.M."/>
            <person name="Foster-Nyarko E."/>
            <person name="Jarju S."/>
            <person name="Secka A."/>
            <person name="Antonio M."/>
            <person name="Oren A."/>
            <person name="Chaudhuri R.R."/>
            <person name="La Ragione R."/>
            <person name="Hildebrand F."/>
            <person name="Pallen M.J."/>
        </authorList>
    </citation>
    <scope>NUCLEOTIDE SEQUENCE</scope>
    <source>
        <strain evidence="1">35461</strain>
    </source>
</reference>
<evidence type="ECO:0000313" key="1">
    <source>
        <dbReference type="EMBL" id="HIV08636.1"/>
    </source>
</evidence>
<feature type="non-terminal residue" evidence="1">
    <location>
        <position position="1"/>
    </location>
</feature>
<organism evidence="1 2">
    <name type="scientific">Candidatus Spyradenecus faecavium</name>
    <dbReference type="NCBI Taxonomy" id="2840947"/>
    <lineage>
        <taxon>Bacteria</taxon>
        <taxon>Pseudomonadati</taxon>
        <taxon>Lentisphaerota</taxon>
        <taxon>Lentisphaeria</taxon>
        <taxon>Lentisphaerales</taxon>
        <taxon>Lentisphaeraceae</taxon>
        <taxon>Lentisphaeraceae incertae sedis</taxon>
        <taxon>Candidatus Spyradenecus</taxon>
    </lineage>
</organism>
<accession>A0A9D1T261</accession>
<protein>
    <submittedName>
        <fullName evidence="1">Uncharacterized protein</fullName>
    </submittedName>
</protein>